<comment type="subcellular location">
    <subcellularLocation>
        <location evidence="1">Nucleus</location>
    </subcellularLocation>
</comment>
<feature type="region of interest" description="Disordered" evidence="8">
    <location>
        <begin position="88"/>
        <end position="108"/>
    </location>
</feature>
<sequence length="386" mass="40775">MDSECFPAVPVSTVTGQSDLAATGGVVVKQEPMSPPPAPPSSPPPPASTSSRKSSSRLLSSALASAPLVAGSLHASLACVASAAATAAAATHLHHHHQQQQQQQQQQSLLKQPTIVLAPARHDRHMVYPKVKLEPPSGFVLPPTPPSSHSSDSDGSLSPVHSTDNRSPTSFTVAAGGSTSDATSSSQGTSSGHGPSHPSASSSSSMSRRSQSHSRVAVTSSLSSSSSPSSSSSSRGSANGGSQLISNQAKGATGVLILTDEEKRTLLAEGYPIPQRLPLTKAEERSLKKIRRKIKNKISAQESRRKKKEYMDSLEKRVETLLSENQEYKKKVDVLESSNRSLLSQLQRLQLLLGNQTVKSESRSAASRLSTVKMDFETDDEPVDII</sequence>
<accession>A0A131XBE9</accession>
<evidence type="ECO:0000256" key="6">
    <source>
        <dbReference type="ARBA" id="ARBA00023242"/>
    </source>
</evidence>
<protein>
    <submittedName>
        <fullName evidence="10">Putative creb/atf family transcription factor</fullName>
    </submittedName>
</protein>
<dbReference type="GO" id="GO:0005634">
    <property type="term" value="C:nucleus"/>
    <property type="evidence" value="ECO:0007669"/>
    <property type="project" value="UniProtKB-SubCell"/>
</dbReference>
<dbReference type="Gene3D" id="1.20.5.170">
    <property type="match status" value="1"/>
</dbReference>
<proteinExistence type="evidence at transcript level"/>
<dbReference type="Pfam" id="PF00170">
    <property type="entry name" value="bZIP_1"/>
    <property type="match status" value="1"/>
</dbReference>
<keyword evidence="3" id="KW-0238">DNA-binding</keyword>
<dbReference type="PANTHER" id="PTHR46004">
    <property type="entry name" value="CYCLIC AMP RESPONSE ELEMENT-BINDING PROTEIN A"/>
    <property type="match status" value="1"/>
</dbReference>
<keyword evidence="7" id="KW-0175">Coiled coil</keyword>
<feature type="compositionally biased region" description="Low complexity" evidence="8">
    <location>
        <begin position="175"/>
        <end position="242"/>
    </location>
</feature>
<dbReference type="EMBL" id="GEFH01005141">
    <property type="protein sequence ID" value="JAP63440.1"/>
    <property type="molecule type" value="mRNA"/>
</dbReference>
<dbReference type="SMART" id="SM00338">
    <property type="entry name" value="BRLZ"/>
    <property type="match status" value="1"/>
</dbReference>
<feature type="region of interest" description="Disordered" evidence="8">
    <location>
        <begin position="134"/>
        <end position="246"/>
    </location>
</feature>
<keyword evidence="6" id="KW-0539">Nucleus</keyword>
<evidence type="ECO:0000256" key="1">
    <source>
        <dbReference type="ARBA" id="ARBA00004123"/>
    </source>
</evidence>
<dbReference type="PROSITE" id="PS50217">
    <property type="entry name" value="BZIP"/>
    <property type="match status" value="1"/>
</dbReference>
<name>A0A131XBE9_9ACAR</name>
<feature type="region of interest" description="Disordered" evidence="8">
    <location>
        <begin position="1"/>
        <end position="60"/>
    </location>
</feature>
<dbReference type="InterPro" id="IPR004827">
    <property type="entry name" value="bZIP"/>
</dbReference>
<keyword evidence="2" id="KW-0805">Transcription regulation</keyword>
<evidence type="ECO:0000256" key="3">
    <source>
        <dbReference type="ARBA" id="ARBA00023125"/>
    </source>
</evidence>
<evidence type="ECO:0000256" key="4">
    <source>
        <dbReference type="ARBA" id="ARBA00023159"/>
    </source>
</evidence>
<dbReference type="AlphaFoldDB" id="A0A131XBE9"/>
<evidence type="ECO:0000256" key="7">
    <source>
        <dbReference type="SAM" id="Coils"/>
    </source>
</evidence>
<dbReference type="PANTHER" id="PTHR46004:SF3">
    <property type="entry name" value="CYCLIC AMP RESPONSE ELEMENT-BINDING PROTEIN A"/>
    <property type="match status" value="1"/>
</dbReference>
<feature type="compositionally biased region" description="Low complexity" evidence="8">
    <location>
        <begin position="147"/>
        <end position="162"/>
    </location>
</feature>
<dbReference type="SUPFAM" id="SSF57959">
    <property type="entry name" value="Leucine zipper domain"/>
    <property type="match status" value="1"/>
</dbReference>
<evidence type="ECO:0000256" key="5">
    <source>
        <dbReference type="ARBA" id="ARBA00023163"/>
    </source>
</evidence>
<reference evidence="10" key="1">
    <citation type="journal article" date="2017" name="Ticks Tick Borne Dis.">
        <title>An insight into the sialome of Hyalomma excavatum.</title>
        <authorList>
            <person name="Ribeiro J.M."/>
            <person name="Slovak M."/>
            <person name="Francischetti I.M."/>
        </authorList>
    </citation>
    <scope>NUCLEOTIDE SEQUENCE</scope>
    <source>
        <strain evidence="10">Samish</strain>
        <tissue evidence="10">Salivary glands</tissue>
    </source>
</reference>
<feature type="compositionally biased region" description="Low complexity" evidence="8">
    <location>
        <begin position="48"/>
        <end position="60"/>
    </location>
</feature>
<dbReference type="InterPro" id="IPR046347">
    <property type="entry name" value="bZIP_sf"/>
</dbReference>
<dbReference type="GO" id="GO:0035497">
    <property type="term" value="F:cAMP response element binding"/>
    <property type="evidence" value="ECO:0007669"/>
    <property type="project" value="TreeGrafter"/>
</dbReference>
<feature type="compositionally biased region" description="Low complexity" evidence="8">
    <location>
        <begin position="99"/>
        <end position="108"/>
    </location>
</feature>
<dbReference type="PROSITE" id="PS00036">
    <property type="entry name" value="BZIP_BASIC"/>
    <property type="match status" value="1"/>
</dbReference>
<feature type="coiled-coil region" evidence="7">
    <location>
        <begin position="304"/>
        <end position="345"/>
    </location>
</feature>
<dbReference type="GO" id="GO:0000981">
    <property type="term" value="F:DNA-binding transcription factor activity, RNA polymerase II-specific"/>
    <property type="evidence" value="ECO:0007669"/>
    <property type="project" value="TreeGrafter"/>
</dbReference>
<feature type="compositionally biased region" description="Pro residues" evidence="8">
    <location>
        <begin position="33"/>
        <end position="47"/>
    </location>
</feature>
<keyword evidence="5" id="KW-0804">Transcription</keyword>
<evidence type="ECO:0000256" key="2">
    <source>
        <dbReference type="ARBA" id="ARBA00023015"/>
    </source>
</evidence>
<dbReference type="FunFam" id="1.20.5.170:FF:000054">
    <property type="entry name" value="Cyclic AMP-responsive element-binding protein 3-like 2"/>
    <property type="match status" value="1"/>
</dbReference>
<keyword evidence="4" id="KW-0010">Activator</keyword>
<evidence type="ECO:0000259" key="9">
    <source>
        <dbReference type="PROSITE" id="PS50217"/>
    </source>
</evidence>
<feature type="domain" description="BZIP" evidence="9">
    <location>
        <begin position="286"/>
        <end position="349"/>
    </location>
</feature>
<evidence type="ECO:0000256" key="8">
    <source>
        <dbReference type="SAM" id="MobiDB-lite"/>
    </source>
</evidence>
<evidence type="ECO:0000313" key="10">
    <source>
        <dbReference type="EMBL" id="JAP63440.1"/>
    </source>
</evidence>
<organism evidence="10">
    <name type="scientific">Hyalomma excavatum</name>
    <dbReference type="NCBI Taxonomy" id="257692"/>
    <lineage>
        <taxon>Eukaryota</taxon>
        <taxon>Metazoa</taxon>
        <taxon>Ecdysozoa</taxon>
        <taxon>Arthropoda</taxon>
        <taxon>Chelicerata</taxon>
        <taxon>Arachnida</taxon>
        <taxon>Acari</taxon>
        <taxon>Parasitiformes</taxon>
        <taxon>Ixodida</taxon>
        <taxon>Ixodoidea</taxon>
        <taxon>Ixodidae</taxon>
        <taxon>Hyalomminae</taxon>
        <taxon>Hyalomma</taxon>
    </lineage>
</organism>